<dbReference type="RefSeq" id="WP_063378508.1">
    <property type="nucleotide sequence ID" value="NZ_AUXT01000195.1"/>
</dbReference>
<name>A0A166ZHK0_9GAMM</name>
<gene>
    <name evidence="1" type="ORF">N482_16905</name>
</gene>
<dbReference type="InterPro" id="IPR036249">
    <property type="entry name" value="Thioredoxin-like_sf"/>
</dbReference>
<dbReference type="EMBL" id="AUXT01000195">
    <property type="protein sequence ID" value="KZN44322.1"/>
    <property type="molecule type" value="Genomic_DNA"/>
</dbReference>
<dbReference type="OrthoDB" id="6119231at2"/>
<dbReference type="PATRIC" id="fig|1365253.3.peg.4124"/>
<evidence type="ECO:0000313" key="1">
    <source>
        <dbReference type="EMBL" id="KZN44322.1"/>
    </source>
</evidence>
<organism evidence="1 2">
    <name type="scientific">Pseudoalteromonas luteoviolacea NCIMB 1942</name>
    <dbReference type="NCBI Taxonomy" id="1365253"/>
    <lineage>
        <taxon>Bacteria</taxon>
        <taxon>Pseudomonadati</taxon>
        <taxon>Pseudomonadota</taxon>
        <taxon>Gammaproteobacteria</taxon>
        <taxon>Alteromonadales</taxon>
        <taxon>Pseudoalteromonadaceae</taxon>
        <taxon>Pseudoalteromonas</taxon>
    </lineage>
</organism>
<evidence type="ECO:0008006" key="3">
    <source>
        <dbReference type="Google" id="ProtNLM"/>
    </source>
</evidence>
<accession>A0A166ZHK0</accession>
<comment type="caution">
    <text evidence="1">The sequence shown here is derived from an EMBL/GenBank/DDBJ whole genome shotgun (WGS) entry which is preliminary data.</text>
</comment>
<sequence>MYIQLLKHFLLCLLIVSYSTKSKVQEYVFINIWDEYNQTTILPVEQGERIFLQPDINIDQASLKQFADSYPKFKNITIDTQNQLMFKYQVRQTPTRVIVQEGTVKSIEPLLQKPKAITNTVISKPLSTLSGKRLDLNKIRHEYNVLFFSDSLCPFQHIPHCQQRIAQNNLLAEQIPDKILTIIKPFYVDETSARSYQQRFGVNHQITFDHQNQLFKHFEVSELPYWIVQNNQGAVIYRGNTPPKKHHLSL</sequence>
<dbReference type="SUPFAM" id="SSF52833">
    <property type="entry name" value="Thioredoxin-like"/>
    <property type="match status" value="1"/>
</dbReference>
<dbReference type="AlphaFoldDB" id="A0A166ZHK0"/>
<dbReference type="Proteomes" id="UP000076587">
    <property type="component" value="Unassembled WGS sequence"/>
</dbReference>
<reference evidence="1 2" key="1">
    <citation type="submission" date="2013-07" db="EMBL/GenBank/DDBJ databases">
        <title>Comparative Genomic and Metabolomic Analysis of Twelve Strains of Pseudoalteromonas luteoviolacea.</title>
        <authorList>
            <person name="Vynne N.G."/>
            <person name="Mansson M."/>
            <person name="Gram L."/>
        </authorList>
    </citation>
    <scope>NUCLEOTIDE SEQUENCE [LARGE SCALE GENOMIC DNA]</scope>
    <source>
        <strain evidence="1 2">NCIMB 1942</strain>
    </source>
</reference>
<dbReference type="Gene3D" id="3.40.30.10">
    <property type="entry name" value="Glutaredoxin"/>
    <property type="match status" value="1"/>
</dbReference>
<protein>
    <recommendedName>
        <fullName evidence="3">Thioredoxin-like fold domain-containing protein</fullName>
    </recommendedName>
</protein>
<evidence type="ECO:0000313" key="2">
    <source>
        <dbReference type="Proteomes" id="UP000076587"/>
    </source>
</evidence>
<proteinExistence type="predicted"/>